<protein>
    <recommendedName>
        <fullName evidence="2">Alpha-defensin N-terminal domain-containing protein</fullName>
    </recommendedName>
</protein>
<dbReference type="AlphaFoldDB" id="A0A8C9H553"/>
<name>A0A8C9H553_9PRIM</name>
<organism evidence="3 4">
    <name type="scientific">Piliocolobus tephrosceles</name>
    <name type="common">Ugandan red Colobus</name>
    <dbReference type="NCBI Taxonomy" id="591936"/>
    <lineage>
        <taxon>Eukaryota</taxon>
        <taxon>Metazoa</taxon>
        <taxon>Chordata</taxon>
        <taxon>Craniata</taxon>
        <taxon>Vertebrata</taxon>
        <taxon>Euteleostomi</taxon>
        <taxon>Mammalia</taxon>
        <taxon>Eutheria</taxon>
        <taxon>Euarchontoglires</taxon>
        <taxon>Primates</taxon>
        <taxon>Haplorrhini</taxon>
        <taxon>Catarrhini</taxon>
        <taxon>Cercopithecidae</taxon>
        <taxon>Colobinae</taxon>
        <taxon>Piliocolobus</taxon>
    </lineage>
</organism>
<proteinExistence type="predicted"/>
<evidence type="ECO:0000313" key="4">
    <source>
        <dbReference type="Proteomes" id="UP000694416"/>
    </source>
</evidence>
<evidence type="ECO:0000259" key="2">
    <source>
        <dbReference type="SMART" id="SM01418"/>
    </source>
</evidence>
<evidence type="ECO:0000313" key="3">
    <source>
        <dbReference type="Ensembl" id="ENSPTEP00000014984.1"/>
    </source>
</evidence>
<feature type="region of interest" description="Disordered" evidence="1">
    <location>
        <begin position="75"/>
        <end position="100"/>
    </location>
</feature>
<feature type="domain" description="Alpha-defensin N-terminal" evidence="2">
    <location>
        <begin position="2"/>
        <end position="48"/>
    </location>
</feature>
<sequence length="100" mass="11187">PRIFAPAQAEPLQAKDELLQASTYEADAQEQRGAENQDFTVSFAGNASSSLRASGKRHQHCRARSHFGRRRQADCLSSGVQDQPRQHDETCLYKKNTKIS</sequence>
<evidence type="ECO:0000256" key="1">
    <source>
        <dbReference type="SAM" id="MobiDB-lite"/>
    </source>
</evidence>
<dbReference type="GO" id="GO:0006952">
    <property type="term" value="P:defense response"/>
    <property type="evidence" value="ECO:0007669"/>
    <property type="project" value="InterPro"/>
</dbReference>
<reference evidence="3" key="1">
    <citation type="submission" date="2025-08" db="UniProtKB">
        <authorList>
            <consortium name="Ensembl"/>
        </authorList>
    </citation>
    <scope>IDENTIFICATION</scope>
</reference>
<keyword evidence="4" id="KW-1185">Reference proteome</keyword>
<dbReference type="SMART" id="SM01418">
    <property type="entry name" value="Defensin_propep"/>
    <property type="match status" value="1"/>
</dbReference>
<reference evidence="3" key="2">
    <citation type="submission" date="2025-09" db="UniProtKB">
        <authorList>
            <consortium name="Ensembl"/>
        </authorList>
    </citation>
    <scope>IDENTIFICATION</scope>
</reference>
<dbReference type="Ensembl" id="ENSPTET00000022412.1">
    <property type="protein sequence ID" value="ENSPTEP00000014984.1"/>
    <property type="gene ID" value="ENSPTEG00000016689.1"/>
</dbReference>
<accession>A0A8C9H553</accession>
<dbReference type="Proteomes" id="UP000694416">
    <property type="component" value="Unplaced"/>
</dbReference>
<dbReference type="InterPro" id="IPR002366">
    <property type="entry name" value="Alpha-defensin_N"/>
</dbReference>
<dbReference type="Pfam" id="PF00879">
    <property type="entry name" value="Defensin_propep"/>
    <property type="match status" value="1"/>
</dbReference>